<comment type="caution">
    <text evidence="2">The sequence shown here is derived from an EMBL/GenBank/DDBJ whole genome shotgun (WGS) entry which is preliminary data.</text>
</comment>
<evidence type="ECO:0000313" key="3">
    <source>
        <dbReference type="Proteomes" id="UP000295807"/>
    </source>
</evidence>
<feature type="compositionally biased region" description="Basic and acidic residues" evidence="1">
    <location>
        <begin position="82"/>
        <end position="124"/>
    </location>
</feature>
<accession>A0A4R3KMS3</accession>
<evidence type="ECO:0000256" key="1">
    <source>
        <dbReference type="SAM" id="MobiDB-lite"/>
    </source>
</evidence>
<protein>
    <submittedName>
        <fullName evidence="2">Uncharacterized protein</fullName>
    </submittedName>
</protein>
<feature type="compositionally biased region" description="Basic and acidic residues" evidence="1">
    <location>
        <begin position="33"/>
        <end position="42"/>
    </location>
</feature>
<evidence type="ECO:0000313" key="2">
    <source>
        <dbReference type="EMBL" id="TCS85337.1"/>
    </source>
</evidence>
<dbReference type="Proteomes" id="UP000295807">
    <property type="component" value="Unassembled WGS sequence"/>
</dbReference>
<dbReference type="EMBL" id="SMAD01000013">
    <property type="protein sequence ID" value="TCS85337.1"/>
    <property type="molecule type" value="Genomic_DNA"/>
</dbReference>
<sequence>MDISGNKKRPNNPATIQSDAAGSPEKPIYQGEDDAHHFVPADEDRDTLPFSKNKQEQEPAEKAGSGEKEDPAMKPDGGNGPERADKGEQGDRENREGEAGREGQDEDKPKDDVHSAPESGDKLP</sequence>
<organism evidence="2 3">
    <name type="scientific">Anseongella ginsenosidimutans</name>
    <dbReference type="NCBI Taxonomy" id="496056"/>
    <lineage>
        <taxon>Bacteria</taxon>
        <taxon>Pseudomonadati</taxon>
        <taxon>Bacteroidota</taxon>
        <taxon>Sphingobacteriia</taxon>
        <taxon>Sphingobacteriales</taxon>
        <taxon>Sphingobacteriaceae</taxon>
        <taxon>Anseongella</taxon>
    </lineage>
</organism>
<dbReference type="AlphaFoldDB" id="A0A4R3KMS3"/>
<feature type="compositionally biased region" description="Basic residues" evidence="1">
    <location>
        <begin position="1"/>
        <end position="10"/>
    </location>
</feature>
<gene>
    <name evidence="2" type="ORF">EDD80_11374</name>
</gene>
<feature type="compositionally biased region" description="Basic and acidic residues" evidence="1">
    <location>
        <begin position="53"/>
        <end position="73"/>
    </location>
</feature>
<proteinExistence type="predicted"/>
<feature type="region of interest" description="Disordered" evidence="1">
    <location>
        <begin position="1"/>
        <end position="124"/>
    </location>
</feature>
<dbReference type="RefSeq" id="WP_132130327.1">
    <property type="nucleotide sequence ID" value="NZ_CP042432.1"/>
</dbReference>
<reference evidence="2 3" key="1">
    <citation type="submission" date="2019-03" db="EMBL/GenBank/DDBJ databases">
        <title>Genomic Encyclopedia of Type Strains, Phase IV (KMG-IV): sequencing the most valuable type-strain genomes for metagenomic binning, comparative biology and taxonomic classification.</title>
        <authorList>
            <person name="Goeker M."/>
        </authorList>
    </citation>
    <scope>NUCLEOTIDE SEQUENCE [LARGE SCALE GENOMIC DNA]</scope>
    <source>
        <strain evidence="2 3">DSM 21100</strain>
    </source>
</reference>
<keyword evidence="3" id="KW-1185">Reference proteome</keyword>
<name>A0A4R3KMS3_9SPHI</name>